<keyword evidence="1" id="KW-0472">Membrane</keyword>
<organism evidence="3 4">
    <name type="scientific">Syntrophorhabdus aromaticivorans</name>
    <dbReference type="NCBI Taxonomy" id="328301"/>
    <lineage>
        <taxon>Bacteria</taxon>
        <taxon>Pseudomonadati</taxon>
        <taxon>Thermodesulfobacteriota</taxon>
        <taxon>Syntrophorhabdia</taxon>
        <taxon>Syntrophorhabdales</taxon>
        <taxon>Syntrophorhabdaceae</taxon>
        <taxon>Syntrophorhabdus</taxon>
    </lineage>
</organism>
<protein>
    <submittedName>
        <fullName evidence="3">DUF4105 domain-containing protein</fullName>
    </submittedName>
</protein>
<dbReference type="InterPro" id="IPR025178">
    <property type="entry name" value="Lnb_N"/>
</dbReference>
<keyword evidence="1" id="KW-0812">Transmembrane</keyword>
<name>A0A971S177_9BACT</name>
<keyword evidence="1" id="KW-1133">Transmembrane helix</keyword>
<dbReference type="EMBL" id="JAAYEE010000222">
    <property type="protein sequence ID" value="NLW36215.1"/>
    <property type="molecule type" value="Genomic_DNA"/>
</dbReference>
<dbReference type="Pfam" id="PF13387">
    <property type="entry name" value="Lnb_N"/>
    <property type="match status" value="1"/>
</dbReference>
<evidence type="ECO:0000256" key="1">
    <source>
        <dbReference type="SAM" id="Phobius"/>
    </source>
</evidence>
<reference evidence="3" key="1">
    <citation type="journal article" date="2020" name="Biotechnol. Biofuels">
        <title>New insights from the biogas microbiome by comprehensive genome-resolved metagenomics of nearly 1600 species originating from multiple anaerobic digesters.</title>
        <authorList>
            <person name="Campanaro S."/>
            <person name="Treu L."/>
            <person name="Rodriguez-R L.M."/>
            <person name="Kovalovszki A."/>
            <person name="Ziels R.M."/>
            <person name="Maus I."/>
            <person name="Zhu X."/>
            <person name="Kougias P.G."/>
            <person name="Basile A."/>
            <person name="Luo G."/>
            <person name="Schluter A."/>
            <person name="Konstantinidis K.T."/>
            <person name="Angelidaki I."/>
        </authorList>
    </citation>
    <scope>NUCLEOTIDE SEQUENCE</scope>
    <source>
        <strain evidence="3">AS06rmzACSIP_7</strain>
    </source>
</reference>
<evidence type="ECO:0000313" key="3">
    <source>
        <dbReference type="EMBL" id="NLW36215.1"/>
    </source>
</evidence>
<sequence length="315" mass="36149">MTAWASLAIYYSDLGGESLRTGLAVLFAAGTIGAFAVLSNRCRTLAGFFVVFALIAAWWMTIPPSNDRAWQPEVAILPYASINGDLVTIHNIRNFRYRTERDFDALYYDRTFDLARLHSVDLIAVYWMGEAIAHIMMSFGFDGGNYVAFSIETRKTQGEEYSTIKGFFKQYELIYIAGDERDLIRVRTDFRNPREDVYLYRTRIPKEKARQLFAEYVKQINKMKRKPEWYNTLTTNCTTNIVRHVRAFGGRARYTWKILLSGYTPQYAYELGGLDTTISFAELKKMSYINPTAHIFGNDPEFSGKIRAGLPVPGR</sequence>
<dbReference type="AlphaFoldDB" id="A0A971S177"/>
<feature type="transmembrane region" description="Helical" evidence="1">
    <location>
        <begin position="45"/>
        <end position="62"/>
    </location>
</feature>
<reference evidence="3" key="2">
    <citation type="submission" date="2020-01" db="EMBL/GenBank/DDBJ databases">
        <authorList>
            <person name="Campanaro S."/>
        </authorList>
    </citation>
    <scope>NUCLEOTIDE SEQUENCE</scope>
    <source>
        <strain evidence="3">AS06rmzACSIP_7</strain>
    </source>
</reference>
<feature type="transmembrane region" description="Helical" evidence="1">
    <location>
        <begin position="20"/>
        <end position="38"/>
    </location>
</feature>
<dbReference type="Proteomes" id="UP000777265">
    <property type="component" value="Unassembled WGS sequence"/>
</dbReference>
<feature type="domain" description="Lnb N-terminal periplasmic" evidence="2">
    <location>
        <begin position="108"/>
        <end position="261"/>
    </location>
</feature>
<gene>
    <name evidence="3" type="ORF">GXY80_12180</name>
</gene>
<comment type="caution">
    <text evidence="3">The sequence shown here is derived from an EMBL/GenBank/DDBJ whole genome shotgun (WGS) entry which is preliminary data.</text>
</comment>
<proteinExistence type="predicted"/>
<evidence type="ECO:0000259" key="2">
    <source>
        <dbReference type="Pfam" id="PF13387"/>
    </source>
</evidence>
<accession>A0A971S177</accession>
<evidence type="ECO:0000313" key="4">
    <source>
        <dbReference type="Proteomes" id="UP000777265"/>
    </source>
</evidence>